<dbReference type="HOGENOM" id="CLU_3384686_0_0_1"/>
<dbReference type="EMBL" id="FQ790351">
    <property type="protein sequence ID" value="CCD54581.1"/>
    <property type="molecule type" value="Genomic_DNA"/>
</dbReference>
<name>G2YSI3_BOTF4</name>
<protein>
    <submittedName>
        <fullName evidence="1">Uncharacterized protein</fullName>
    </submittedName>
</protein>
<dbReference type="InParanoid" id="G2YSI3"/>
<gene>
    <name evidence="1" type="ORF">BofuT4_uP126290.1</name>
</gene>
<dbReference type="AlphaFoldDB" id="G2YSI3"/>
<evidence type="ECO:0000313" key="1">
    <source>
        <dbReference type="EMBL" id="CCD54581.1"/>
    </source>
</evidence>
<accession>G2YSI3</accession>
<reference evidence="2" key="1">
    <citation type="journal article" date="2011" name="PLoS Genet.">
        <title>Genomic analysis of the necrotrophic fungal pathogens Sclerotinia sclerotiorum and Botrytis cinerea.</title>
        <authorList>
            <person name="Amselem J."/>
            <person name="Cuomo C.A."/>
            <person name="van Kan J.A."/>
            <person name="Viaud M."/>
            <person name="Benito E.P."/>
            <person name="Couloux A."/>
            <person name="Coutinho P.M."/>
            <person name="de Vries R.P."/>
            <person name="Dyer P.S."/>
            <person name="Fillinger S."/>
            <person name="Fournier E."/>
            <person name="Gout L."/>
            <person name="Hahn M."/>
            <person name="Kohn L."/>
            <person name="Lapalu N."/>
            <person name="Plummer K.M."/>
            <person name="Pradier J.M."/>
            <person name="Quevillon E."/>
            <person name="Sharon A."/>
            <person name="Simon A."/>
            <person name="ten Have A."/>
            <person name="Tudzynski B."/>
            <person name="Tudzynski P."/>
            <person name="Wincker P."/>
            <person name="Andrew M."/>
            <person name="Anthouard V."/>
            <person name="Beever R.E."/>
            <person name="Beffa R."/>
            <person name="Benoit I."/>
            <person name="Bouzid O."/>
            <person name="Brault B."/>
            <person name="Chen Z."/>
            <person name="Choquer M."/>
            <person name="Collemare J."/>
            <person name="Cotton P."/>
            <person name="Danchin E.G."/>
            <person name="Da Silva C."/>
            <person name="Gautier A."/>
            <person name="Giraud C."/>
            <person name="Giraud T."/>
            <person name="Gonzalez C."/>
            <person name="Grossetete S."/>
            <person name="Guldener U."/>
            <person name="Henrissat B."/>
            <person name="Howlett B.J."/>
            <person name="Kodira C."/>
            <person name="Kretschmer M."/>
            <person name="Lappartient A."/>
            <person name="Leroch M."/>
            <person name="Levis C."/>
            <person name="Mauceli E."/>
            <person name="Neuveglise C."/>
            <person name="Oeser B."/>
            <person name="Pearson M."/>
            <person name="Poulain J."/>
            <person name="Poussereau N."/>
            <person name="Quesneville H."/>
            <person name="Rascle C."/>
            <person name="Schumacher J."/>
            <person name="Segurens B."/>
            <person name="Sexton A."/>
            <person name="Silva E."/>
            <person name="Sirven C."/>
            <person name="Soanes D.M."/>
            <person name="Talbot N.J."/>
            <person name="Templeton M."/>
            <person name="Yandava C."/>
            <person name="Yarden O."/>
            <person name="Zeng Q."/>
            <person name="Rollins J.A."/>
            <person name="Lebrun M.H."/>
            <person name="Dickman M."/>
        </authorList>
    </citation>
    <scope>NUCLEOTIDE SEQUENCE [LARGE SCALE GENOMIC DNA]</scope>
    <source>
        <strain evidence="2">T4</strain>
    </source>
</reference>
<proteinExistence type="predicted"/>
<dbReference type="Proteomes" id="UP000008177">
    <property type="component" value="Unplaced contigs"/>
</dbReference>
<organism evidence="1 2">
    <name type="scientific">Botryotinia fuckeliana (strain T4)</name>
    <name type="common">Noble rot fungus</name>
    <name type="synonym">Botrytis cinerea</name>
    <dbReference type="NCBI Taxonomy" id="999810"/>
    <lineage>
        <taxon>Eukaryota</taxon>
        <taxon>Fungi</taxon>
        <taxon>Dikarya</taxon>
        <taxon>Ascomycota</taxon>
        <taxon>Pezizomycotina</taxon>
        <taxon>Leotiomycetes</taxon>
        <taxon>Helotiales</taxon>
        <taxon>Sclerotiniaceae</taxon>
        <taxon>Botrytis</taxon>
    </lineage>
</organism>
<sequence length="33" mass="3886">MGRRPGGHCVELLQIWLFWKSLPSIPSIFFKKI</sequence>
<evidence type="ECO:0000313" key="2">
    <source>
        <dbReference type="Proteomes" id="UP000008177"/>
    </source>
</evidence>